<protein>
    <submittedName>
        <fullName evidence="2">Phasin</fullName>
    </submittedName>
</protein>
<reference evidence="2 3" key="1">
    <citation type="submission" date="2017-08" db="EMBL/GenBank/DDBJ databases">
        <title>Infants hospitalized years apart are colonized by the same room-sourced microbial strains.</title>
        <authorList>
            <person name="Brooks B."/>
            <person name="Olm M.R."/>
            <person name="Firek B.A."/>
            <person name="Baker R."/>
            <person name="Thomas B.C."/>
            <person name="Morowitz M.J."/>
            <person name="Banfield J.F."/>
        </authorList>
    </citation>
    <scope>NUCLEOTIDE SEQUENCE [LARGE SCALE GENOMIC DNA]</scope>
    <source>
        <strain evidence="2">S2_018_000_R2_101</strain>
    </source>
</reference>
<dbReference type="EMBL" id="QFNN01000001">
    <property type="protein sequence ID" value="PZO92189.1"/>
    <property type="molecule type" value="Genomic_DNA"/>
</dbReference>
<dbReference type="AlphaFoldDB" id="A0A2W5AIQ2"/>
<sequence length="245" mass="25430">MSDQTKKIAPEKVPAPKAAATSLIKVEAAKAAAAKIVKPVSATPPKAKPAAVKAAVAKLAVKRPAGPVSVKTPVTPQPKKPAAPAIAAAAQKGTTAMTETVTKIASEAVERGQALFGDFNARAKAALEKSTKLVEELNEFNKGNLEAVVESTKVAAKGAEALGQQAADTARKNYEKATTAMKSFASVKSPTELFQLQSEYARSAFDSFVAESSKNTEAFLKLAGDVFQPLSNRIAVAAEKIKTVA</sequence>
<evidence type="ECO:0000313" key="3">
    <source>
        <dbReference type="Proteomes" id="UP000249066"/>
    </source>
</evidence>
<name>A0A2W5AIQ2_9SPHN</name>
<dbReference type="Pfam" id="PF09361">
    <property type="entry name" value="Phasin_2"/>
    <property type="match status" value="1"/>
</dbReference>
<comment type="caution">
    <text evidence="2">The sequence shown here is derived from an EMBL/GenBank/DDBJ whole genome shotgun (WGS) entry which is preliminary data.</text>
</comment>
<feature type="domain" description="Phasin" evidence="1">
    <location>
        <begin position="135"/>
        <end position="233"/>
    </location>
</feature>
<accession>A0A2W5AIQ2</accession>
<dbReference type="InterPro" id="IPR018968">
    <property type="entry name" value="Phasin"/>
</dbReference>
<dbReference type="Proteomes" id="UP000249066">
    <property type="component" value="Unassembled WGS sequence"/>
</dbReference>
<dbReference type="InterPro" id="IPR010127">
    <property type="entry name" value="Phasin_subfam-1"/>
</dbReference>
<evidence type="ECO:0000313" key="2">
    <source>
        <dbReference type="EMBL" id="PZO92189.1"/>
    </source>
</evidence>
<gene>
    <name evidence="2" type="ORF">DI623_00010</name>
</gene>
<proteinExistence type="predicted"/>
<evidence type="ECO:0000259" key="1">
    <source>
        <dbReference type="Pfam" id="PF09361"/>
    </source>
</evidence>
<organism evidence="2 3">
    <name type="scientific">Sphingomonas sanxanigenens</name>
    <dbReference type="NCBI Taxonomy" id="397260"/>
    <lineage>
        <taxon>Bacteria</taxon>
        <taxon>Pseudomonadati</taxon>
        <taxon>Pseudomonadota</taxon>
        <taxon>Alphaproteobacteria</taxon>
        <taxon>Sphingomonadales</taxon>
        <taxon>Sphingomonadaceae</taxon>
        <taxon>Sphingomonas</taxon>
    </lineage>
</organism>
<dbReference type="NCBIfam" id="TIGR01841">
    <property type="entry name" value="phasin"/>
    <property type="match status" value="1"/>
</dbReference>